<protein>
    <submittedName>
        <fullName evidence="1">Uncharacterized protein</fullName>
    </submittedName>
</protein>
<accession>A0ABQ9YJ41</accession>
<gene>
    <name evidence="1" type="ORF">BLNAU_1230</name>
</gene>
<evidence type="ECO:0000313" key="2">
    <source>
        <dbReference type="Proteomes" id="UP001281761"/>
    </source>
</evidence>
<dbReference type="Proteomes" id="UP001281761">
    <property type="component" value="Unassembled WGS sequence"/>
</dbReference>
<evidence type="ECO:0000313" key="1">
    <source>
        <dbReference type="EMBL" id="KAK2963665.1"/>
    </source>
</evidence>
<comment type="caution">
    <text evidence="1">The sequence shown here is derived from an EMBL/GenBank/DDBJ whole genome shotgun (WGS) entry which is preliminary data.</text>
</comment>
<sequence length="178" mass="19843">MISEKTGTVTHDSDVLCALKRQFLASHLLSSVISLVSQFLKKNALPRLQRDFGASASFLPIVAEFEMRGLVFDRLTHLSTLTGSRNTGGSLWTNTLRHARSCSLSANDARGKDEMAPSSPHRLLFIQLSRKQASIRQTTSAVVRHCPLEEVNGELQRLHLFFRPPAWSFSFLGRSSSF</sequence>
<dbReference type="EMBL" id="JARBJD010000005">
    <property type="protein sequence ID" value="KAK2963665.1"/>
    <property type="molecule type" value="Genomic_DNA"/>
</dbReference>
<reference evidence="1 2" key="1">
    <citation type="journal article" date="2022" name="bioRxiv">
        <title>Genomics of Preaxostyla Flagellates Illuminates Evolutionary Transitions and the Path Towards Mitochondrial Loss.</title>
        <authorList>
            <person name="Novak L.V.F."/>
            <person name="Treitli S.C."/>
            <person name="Pyrih J."/>
            <person name="Halakuc P."/>
            <person name="Pipaliya S.V."/>
            <person name="Vacek V."/>
            <person name="Brzon O."/>
            <person name="Soukal P."/>
            <person name="Eme L."/>
            <person name="Dacks J.B."/>
            <person name="Karnkowska A."/>
            <person name="Elias M."/>
            <person name="Hampl V."/>
        </authorList>
    </citation>
    <scope>NUCLEOTIDE SEQUENCE [LARGE SCALE GENOMIC DNA]</scope>
    <source>
        <strain evidence="1">NAU3</strain>
        <tissue evidence="1">Gut</tissue>
    </source>
</reference>
<proteinExistence type="predicted"/>
<keyword evidence="2" id="KW-1185">Reference proteome</keyword>
<organism evidence="1 2">
    <name type="scientific">Blattamonas nauphoetae</name>
    <dbReference type="NCBI Taxonomy" id="2049346"/>
    <lineage>
        <taxon>Eukaryota</taxon>
        <taxon>Metamonada</taxon>
        <taxon>Preaxostyla</taxon>
        <taxon>Oxymonadida</taxon>
        <taxon>Blattamonas</taxon>
    </lineage>
</organism>
<name>A0ABQ9YJ41_9EUKA</name>